<evidence type="ECO:0000256" key="2">
    <source>
        <dbReference type="ARBA" id="ARBA00023015"/>
    </source>
</evidence>
<keyword evidence="5" id="KW-0539">Nucleus</keyword>
<dbReference type="OrthoDB" id="697062at2759"/>
<reference evidence="6" key="1">
    <citation type="submission" date="2018-08" db="EMBL/GenBank/DDBJ databases">
        <authorList>
            <person name="Rossello M."/>
        </authorList>
    </citation>
    <scope>NUCLEOTIDE SEQUENCE [LARGE SCALE GENOMIC DNA]</scope>
    <source>
        <strain evidence="6">cv. Chinese Spring</strain>
    </source>
</reference>
<protein>
    <recommendedName>
        <fullName evidence="8">TF-B3 domain-containing protein</fullName>
    </recommendedName>
</protein>
<dbReference type="Gramene" id="TraesCS2A03G0030600.1">
    <property type="protein sequence ID" value="TraesCS2A03G0030600.1.CDS"/>
    <property type="gene ID" value="TraesCS2A03G0030600"/>
</dbReference>
<comment type="subcellular location">
    <subcellularLocation>
        <location evidence="1">Nucleus</location>
    </subcellularLocation>
</comment>
<name>A0A3B6APU9_WHEAT</name>
<evidence type="ECO:0008006" key="8">
    <source>
        <dbReference type="Google" id="ProtNLM"/>
    </source>
</evidence>
<dbReference type="SUPFAM" id="SSF101936">
    <property type="entry name" value="DNA-binding pseudobarrel domain"/>
    <property type="match status" value="1"/>
</dbReference>
<reference evidence="6" key="2">
    <citation type="submission" date="2018-10" db="UniProtKB">
        <authorList>
            <consortium name="EnsemblPlants"/>
        </authorList>
    </citation>
    <scope>IDENTIFICATION</scope>
</reference>
<keyword evidence="4" id="KW-0804">Transcription</keyword>
<dbReference type="Gramene" id="TraesLAC2A03G00586760.1">
    <property type="protein sequence ID" value="TraesLAC2A03G00586760.1"/>
    <property type="gene ID" value="TraesLAC2A03G00586760"/>
</dbReference>
<evidence type="ECO:0000313" key="6">
    <source>
        <dbReference type="EnsemblPlants" id="TraesCS2A02G014400.2"/>
    </source>
</evidence>
<proteinExistence type="predicted"/>
<dbReference type="GO" id="GO:0003677">
    <property type="term" value="F:DNA binding"/>
    <property type="evidence" value="ECO:0007669"/>
    <property type="project" value="UniProtKB-KW"/>
</dbReference>
<keyword evidence="2" id="KW-0805">Transcription regulation</keyword>
<dbReference type="GO" id="GO:0005634">
    <property type="term" value="C:nucleus"/>
    <property type="evidence" value="ECO:0007669"/>
    <property type="project" value="UniProtKB-SubCell"/>
</dbReference>
<dbReference type="Gramene" id="TraesNOR2A03G00589510.1">
    <property type="protein sequence ID" value="TraesNOR2A03G00589510.1"/>
    <property type="gene ID" value="TraesNOR2A03G00589510"/>
</dbReference>
<keyword evidence="3" id="KW-0238">DNA-binding</keyword>
<organism evidence="6">
    <name type="scientific">Triticum aestivum</name>
    <name type="common">Wheat</name>
    <dbReference type="NCBI Taxonomy" id="4565"/>
    <lineage>
        <taxon>Eukaryota</taxon>
        <taxon>Viridiplantae</taxon>
        <taxon>Streptophyta</taxon>
        <taxon>Embryophyta</taxon>
        <taxon>Tracheophyta</taxon>
        <taxon>Spermatophyta</taxon>
        <taxon>Magnoliopsida</taxon>
        <taxon>Liliopsida</taxon>
        <taxon>Poales</taxon>
        <taxon>Poaceae</taxon>
        <taxon>BOP clade</taxon>
        <taxon>Pooideae</taxon>
        <taxon>Triticodae</taxon>
        <taxon>Triticeae</taxon>
        <taxon>Triticinae</taxon>
        <taxon>Triticum</taxon>
    </lineage>
</organism>
<accession>A0A3B6APU9</accession>
<evidence type="ECO:0000256" key="4">
    <source>
        <dbReference type="ARBA" id="ARBA00023163"/>
    </source>
</evidence>
<dbReference type="AlphaFoldDB" id="A0A3B6APU9"/>
<evidence type="ECO:0000256" key="1">
    <source>
        <dbReference type="ARBA" id="ARBA00004123"/>
    </source>
</evidence>
<dbReference type="EnsemblPlants" id="TraesCS2A02G014400.2">
    <property type="protein sequence ID" value="TraesCS2A02G014400.2"/>
    <property type="gene ID" value="TraesCS2A02G014400"/>
</dbReference>
<evidence type="ECO:0000256" key="3">
    <source>
        <dbReference type="ARBA" id="ARBA00023125"/>
    </source>
</evidence>
<dbReference type="Gramene" id="TraesCS2A02G014400.2">
    <property type="protein sequence ID" value="TraesCS2A02G014400.2"/>
    <property type="gene ID" value="TraesCS2A02G014400"/>
</dbReference>
<evidence type="ECO:0000313" key="7">
    <source>
        <dbReference type="Proteomes" id="UP000019116"/>
    </source>
</evidence>
<sequence length="184" mass="21348">MLIYWPKTDCDIWVDLDKLPIIPPCYFLVPRETQRMVDHMYYTTGTTITWEEMEEVIRFLDVIEDGVRHYHSGTTIGPYVPLAHILNMRNINKKYLKIPRPCVPPQMPANGDMQIIVHDKTNFTGTYSTSADDGCVFINGWKHLLETYHIEIGDRLIAVLHHGPRGPFLFLTSIFDGVLEYHKT</sequence>
<dbReference type="InterPro" id="IPR015300">
    <property type="entry name" value="DNA-bd_pseudobarrel_sf"/>
</dbReference>
<keyword evidence="7" id="KW-1185">Reference proteome</keyword>
<dbReference type="Proteomes" id="UP000019116">
    <property type="component" value="Chromosome 2A"/>
</dbReference>
<evidence type="ECO:0000256" key="5">
    <source>
        <dbReference type="ARBA" id="ARBA00023242"/>
    </source>
</evidence>